<gene>
    <name evidence="2" type="ORF">V6N11_014125</name>
</gene>
<evidence type="ECO:0000313" key="2">
    <source>
        <dbReference type="EMBL" id="KAK8492001.1"/>
    </source>
</evidence>
<dbReference type="EMBL" id="JBBPBN010000257">
    <property type="protein sequence ID" value="KAK8492001.1"/>
    <property type="molecule type" value="Genomic_DNA"/>
</dbReference>
<comment type="caution">
    <text evidence="2">The sequence shown here is derived from an EMBL/GenBank/DDBJ whole genome shotgun (WGS) entry which is preliminary data.</text>
</comment>
<protein>
    <submittedName>
        <fullName evidence="2">Uncharacterized protein</fullName>
    </submittedName>
</protein>
<keyword evidence="3" id="KW-1185">Reference proteome</keyword>
<feature type="region of interest" description="Disordered" evidence="1">
    <location>
        <begin position="42"/>
        <end position="70"/>
    </location>
</feature>
<feature type="compositionally biased region" description="Polar residues" evidence="1">
    <location>
        <begin position="48"/>
        <end position="63"/>
    </location>
</feature>
<accession>A0ABR2AFW0</accession>
<evidence type="ECO:0000256" key="1">
    <source>
        <dbReference type="SAM" id="MobiDB-lite"/>
    </source>
</evidence>
<dbReference type="Proteomes" id="UP001396334">
    <property type="component" value="Unassembled WGS sequence"/>
</dbReference>
<proteinExistence type="predicted"/>
<reference evidence="2 3" key="1">
    <citation type="journal article" date="2024" name="G3 (Bethesda)">
        <title>Genome assembly of Hibiscus sabdariffa L. provides insights into metabolisms of medicinal natural products.</title>
        <authorList>
            <person name="Kim T."/>
        </authorList>
    </citation>
    <scope>NUCLEOTIDE SEQUENCE [LARGE SCALE GENOMIC DNA]</scope>
    <source>
        <strain evidence="2">TK-2024</strain>
        <tissue evidence="2">Old leaves</tissue>
    </source>
</reference>
<evidence type="ECO:0000313" key="3">
    <source>
        <dbReference type="Proteomes" id="UP001396334"/>
    </source>
</evidence>
<organism evidence="2 3">
    <name type="scientific">Hibiscus sabdariffa</name>
    <name type="common">roselle</name>
    <dbReference type="NCBI Taxonomy" id="183260"/>
    <lineage>
        <taxon>Eukaryota</taxon>
        <taxon>Viridiplantae</taxon>
        <taxon>Streptophyta</taxon>
        <taxon>Embryophyta</taxon>
        <taxon>Tracheophyta</taxon>
        <taxon>Spermatophyta</taxon>
        <taxon>Magnoliopsida</taxon>
        <taxon>eudicotyledons</taxon>
        <taxon>Gunneridae</taxon>
        <taxon>Pentapetalae</taxon>
        <taxon>rosids</taxon>
        <taxon>malvids</taxon>
        <taxon>Malvales</taxon>
        <taxon>Malvaceae</taxon>
        <taxon>Malvoideae</taxon>
        <taxon>Hibiscus</taxon>
    </lineage>
</organism>
<sequence>MKKESPSNGALRSKGHMDKKWVQLCLPSYNSFAIRNRRLTNPRWTGKATGSMSHTPDLRSTGSPGKIHNGVNQARLSMLPDLSVDWECPIGRDINARPKRCSNHRYEMKCDKSILGLQADARAPLLLS</sequence>
<name>A0ABR2AFW0_9ROSI</name>